<sequence length="766" mass="84209">MEEMSPQNRAQPISQQREHPPSQLPIHYHSLLNIHRDDADHANLFVVVRRRVFRPRGDIPIRTEARHNCCYAMSSESPKVFEKTPLILWERLPCELLRAIVEASSSPSSCYIQLLSLSHAIRTSIRGTLRELCFIPSLTRPTITADAMAALVGPCISLNKLSFPIPEGWQEININEAARAGWVDETFGGHTRLAVLSKFPLPPEPVAERILSHLPGLVELTTRPSFDRMSPRLLATLARYCPGLQVLRCSVSDREHLDALAPLSGTLKELSIQGSLNSDASLTAFVRGLTAMTSLTLHRCPIAALESIASHLTSLDLFEELNDLPGPWLCHLEALSLNLGQELTPLVRLLTVNQATLRSLSLTLWKLKPAEAPSLRAALRALPHLTRLSLFLANTGVSLSALLSPDLVDRLERLNLNTPKEADPFRITSSRLRTLCLSIEPDERCLPTSLQCPRLRTMKLCVQNLMSLVPMPDLEVALFRGGTGTTEDPAWLLDGSSPRLRVLSGVLLTQPDLLAMLCACGSLVRLEELCLDVTRLPNPLVLRLPGQLERLHMRCERAAKGGPLPLDLQVEAPGLLDFQMTIDPMISTLVQTRLHNCPNLARLHLRSFNGPLSIQTDDEGEVSMMQLRSLFIAGVLETAGLLGLLTRHGARLRRVTYWRGAGLAAADWPQLMGALSGLPRLAGLALDVIGGTSHLSLACPELRWLHFGGLPNDVKVVLACPLLARIDGIMNQGRQLELATPAPNLGVEGFGEEAERDDEGDEEENA</sequence>
<feature type="region of interest" description="Disordered" evidence="1">
    <location>
        <begin position="742"/>
        <end position="766"/>
    </location>
</feature>
<dbReference type="InterPro" id="IPR032675">
    <property type="entry name" value="LRR_dom_sf"/>
</dbReference>
<dbReference type="Gene3D" id="3.80.10.10">
    <property type="entry name" value="Ribonuclease Inhibitor"/>
    <property type="match status" value="1"/>
</dbReference>
<evidence type="ECO:0000256" key="1">
    <source>
        <dbReference type="SAM" id="MobiDB-lite"/>
    </source>
</evidence>
<evidence type="ECO:0000313" key="2">
    <source>
        <dbReference type="EMBL" id="KAJ4457474.1"/>
    </source>
</evidence>
<name>A0ABQ8UJL5_9EUKA</name>
<evidence type="ECO:0000313" key="3">
    <source>
        <dbReference type="Proteomes" id="UP001141327"/>
    </source>
</evidence>
<feature type="compositionally biased region" description="Polar residues" evidence="1">
    <location>
        <begin position="1"/>
        <end position="15"/>
    </location>
</feature>
<reference evidence="2" key="1">
    <citation type="journal article" date="2022" name="bioRxiv">
        <title>Genomics of Preaxostyla Flagellates Illuminates Evolutionary Transitions and the Path Towards Mitochondrial Loss.</title>
        <authorList>
            <person name="Novak L.V.F."/>
            <person name="Treitli S.C."/>
            <person name="Pyrih J."/>
            <person name="Halakuc P."/>
            <person name="Pipaliya S.V."/>
            <person name="Vacek V."/>
            <person name="Brzon O."/>
            <person name="Soukal P."/>
            <person name="Eme L."/>
            <person name="Dacks J.B."/>
            <person name="Karnkowska A."/>
            <person name="Elias M."/>
            <person name="Hampl V."/>
        </authorList>
    </citation>
    <scope>NUCLEOTIDE SEQUENCE</scope>
    <source>
        <strain evidence="2">RCP-MX</strain>
    </source>
</reference>
<evidence type="ECO:0008006" key="4">
    <source>
        <dbReference type="Google" id="ProtNLM"/>
    </source>
</evidence>
<proteinExistence type="predicted"/>
<dbReference type="PANTHER" id="PTHR16134">
    <property type="entry name" value="F-BOX/TPR REPEAT PROTEIN POF3"/>
    <property type="match status" value="1"/>
</dbReference>
<gene>
    <name evidence="2" type="ORF">PAPYR_7068</name>
</gene>
<dbReference type="Proteomes" id="UP001141327">
    <property type="component" value="Unassembled WGS sequence"/>
</dbReference>
<organism evidence="2 3">
    <name type="scientific">Paratrimastix pyriformis</name>
    <dbReference type="NCBI Taxonomy" id="342808"/>
    <lineage>
        <taxon>Eukaryota</taxon>
        <taxon>Metamonada</taxon>
        <taxon>Preaxostyla</taxon>
        <taxon>Paratrimastigidae</taxon>
        <taxon>Paratrimastix</taxon>
    </lineage>
</organism>
<dbReference type="SUPFAM" id="SSF52047">
    <property type="entry name" value="RNI-like"/>
    <property type="match status" value="2"/>
</dbReference>
<dbReference type="EMBL" id="JAPMOS010000046">
    <property type="protein sequence ID" value="KAJ4457474.1"/>
    <property type="molecule type" value="Genomic_DNA"/>
</dbReference>
<feature type="region of interest" description="Disordered" evidence="1">
    <location>
        <begin position="1"/>
        <end position="22"/>
    </location>
</feature>
<feature type="compositionally biased region" description="Acidic residues" evidence="1">
    <location>
        <begin position="750"/>
        <end position="766"/>
    </location>
</feature>
<comment type="caution">
    <text evidence="2">The sequence shown here is derived from an EMBL/GenBank/DDBJ whole genome shotgun (WGS) entry which is preliminary data.</text>
</comment>
<dbReference type="PANTHER" id="PTHR16134:SF119">
    <property type="entry name" value="AT02038P-RELATED"/>
    <property type="match status" value="1"/>
</dbReference>
<accession>A0ABQ8UJL5</accession>
<keyword evidence="3" id="KW-1185">Reference proteome</keyword>
<protein>
    <recommendedName>
        <fullName evidence="4">F-box domain-containing protein</fullName>
    </recommendedName>
</protein>